<dbReference type="Proteomes" id="UP001148629">
    <property type="component" value="Unassembled WGS sequence"/>
</dbReference>
<gene>
    <name evidence="1" type="ORF">NM208_g9933</name>
</gene>
<evidence type="ECO:0000313" key="2">
    <source>
        <dbReference type="Proteomes" id="UP001148629"/>
    </source>
</evidence>
<dbReference type="EMBL" id="JANRMS010001335">
    <property type="protein sequence ID" value="KAJ3529040.1"/>
    <property type="molecule type" value="Genomic_DNA"/>
</dbReference>
<organism evidence="1 2">
    <name type="scientific">Fusarium decemcellulare</name>
    <dbReference type="NCBI Taxonomy" id="57161"/>
    <lineage>
        <taxon>Eukaryota</taxon>
        <taxon>Fungi</taxon>
        <taxon>Dikarya</taxon>
        <taxon>Ascomycota</taxon>
        <taxon>Pezizomycotina</taxon>
        <taxon>Sordariomycetes</taxon>
        <taxon>Hypocreomycetidae</taxon>
        <taxon>Hypocreales</taxon>
        <taxon>Nectriaceae</taxon>
        <taxon>Fusarium</taxon>
        <taxon>Fusarium decemcellulare species complex</taxon>
    </lineage>
</organism>
<accession>A0ACC1RZP7</accession>
<proteinExistence type="predicted"/>
<comment type="caution">
    <text evidence="1">The sequence shown here is derived from an EMBL/GenBank/DDBJ whole genome shotgun (WGS) entry which is preliminary data.</text>
</comment>
<protein>
    <submittedName>
        <fullName evidence="1">Uncharacterized protein</fullName>
    </submittedName>
</protein>
<evidence type="ECO:0000313" key="1">
    <source>
        <dbReference type="EMBL" id="KAJ3529040.1"/>
    </source>
</evidence>
<keyword evidence="2" id="KW-1185">Reference proteome</keyword>
<name>A0ACC1RZP7_9HYPO</name>
<reference evidence="1" key="1">
    <citation type="submission" date="2022-08" db="EMBL/GenBank/DDBJ databases">
        <title>Genome Sequence of Fusarium decemcellulare.</title>
        <authorList>
            <person name="Buettner E."/>
        </authorList>
    </citation>
    <scope>NUCLEOTIDE SEQUENCE</scope>
    <source>
        <strain evidence="1">Babe19</strain>
    </source>
</reference>
<sequence>MQSSDRSLASHDSNIDVADPDLVGTSPSEPSSNGDMSVEADETKCQSLQAAIEEDDVEKLETLLVSDPELLHATLYCDMTEDSETTTLAVTPLAFAVACQRIPSVELFLQHEEAVNEPIPTAGWSALHLAARYDFQDSLNLLLASHAKIDQPDADEMTPLHLACRYDRIQVVQLLLDAGADLYVRNDEGCTPFHVACMYGQLEIVELLWEKGPKSQISDENSHSNQALQLAVINDRLNVVLWLLQHGAYMPQQVGKDGKTALHFACAKGLFDMVSLLLEQGADIHQKDAHSNTPLLQSCWDPQPDIFSFLHSQGALVSDVNKHGRNGFHAVVLGDGPFTEAHKDVLNLLVGSGADINRRDIFGYSPLFHACRERKTELIEFLLDLGADIEQKTSHNGLTALMEACCSPSKEPVEILLRKGAKLTPINPHGLTALALACVHGCLDHVDALMNKGVDIAARDREGHTPLCTAADHGQTEIMLRILESPRYYPPYPADPISSKDQGIFTANERHDTEIEGHLIHAVEQKLYGTSETLYAIMYWAVAHGRIDLARQCISSDSEALKWRRGEATWLHVAARHTQPQLINELLSDIDASTKASGKVSALHLAAGSGSLETVSGLLEMIGAQYQDQSLKTRRTTAASLERDSRGASPLTASIHRRQDNITELFWAEIQAFGTSDRSFMRRHPNQAALILETLAQYEKPGNEITLKHLLEQWCPNSPFPNDRGAPVVWWLLSKEGYSSDRAINNARQLVQYSEDAGIRKILDELLQNPLPVLNNIANPNDDPLPELPIPTDTNDPALKLQGTIVEIYSDGTIRSTHDPNPTSESIIYGSGPDKIMEDSADLDHWHLNALKSKIRESRLASNCAQRLSSASGPDITRSNCGDDQRPPNRLDRNLQLRWIHLPVNKLHFMRDLIIRLSYDSKRSAMDHRVLMRHFNRSWTDLAAGGGQRYMKPQCVRDGGTSSKRDSNAMPQTHTPCTALYMPYLTLGCYQPRGDCDPNTENWAQHDEPVISHRSRPTTQQPITLDQYYYPTLIDTDSRDKDQVLSKYLEWKAGEVGHRNHQEQRSTGGTSTSPTDQAVGKHPTSILIVDQIWMWIIDEKTIITTSTETTGRNEKSKESLLQTVLDNMIYGEKKGTFERPTSVHSMMELILGVATGFFARKFVPLSNNPSGVFKTPLEVFRESLRHAADKEIFLYQTFLRELNGRNQRRQREDEFPTTHTIKNITSHPYGSQSDPDSISPEAEVLDTIRDIRDELHMLKSLVEDQEVVWKQAFDNHELKDCFQYYQPCTPIDVKKDLDDMLVEVEMINDSINTLLDLRQKQASIRQANDTAKQSNTIFVFTVITIIFLPLSFLSSMFALDVSSFPHESGDLKYKGWWLFSILFGASAVVSLPAIFLAWKVNDISEWFRLGRNRGSKRIDHLDRDDHANHDEKAEEPTEQGLQNLAKRILHRRRKDSPTPQGCSEKV</sequence>